<sequence length="486" mass="51733">MVPRSLTERQARRSRRGPGFPHPGEARTAGLFFGDDVPDTHAMTATNREPATVIVVGAGLAGLTAARTLRAAGATVTVLEARDRVGGRTFSVTEGFADGQHCDLGGELVTDDYRALSALCAEVGVALSEPVWFERPDLPAGASPWEGYLGEGRIIVDGELLAGDRLAGIEAELRTAFAACPPAPHEVAEQWTRRAGLSDLARAALAGPARMPVQYDLAQTDTHYLTDAHVGDIRRIVGGSQQLALALARDLDVRLDAPVRAIRQSGGRVFLELEDGERMVADQVVVAVPPFVLPTIGFDPPLPANAVGILTTLQRAHGGKVIGQYAEGDLVREALSNAVFSDGPVNTAWVSNHYVTEGPAMVSGFVCGADRALLESEPEALAALDELVAVAVGGPVTRIASHRKNWTEDPYALGVGATFGFPTRRALVAQLVTAERRVHFAGDYLDVDLNATMEGAVRSGLRVADDVLRMPRRMTLDQIELELVRA</sequence>
<dbReference type="Pfam" id="PF01593">
    <property type="entry name" value="Amino_oxidase"/>
    <property type="match status" value="1"/>
</dbReference>
<comment type="cofactor">
    <cofactor evidence="1">
        <name>FAD</name>
        <dbReference type="ChEBI" id="CHEBI:57692"/>
    </cofactor>
</comment>
<dbReference type="InterPro" id="IPR001613">
    <property type="entry name" value="Flavin_amine_oxidase"/>
</dbReference>
<protein>
    <recommendedName>
        <fullName evidence="5">Amine oxidase domain-containing protein</fullName>
    </recommendedName>
</protein>
<dbReference type="Gene3D" id="3.50.50.60">
    <property type="entry name" value="FAD/NAD(P)-binding domain"/>
    <property type="match status" value="1"/>
</dbReference>
<reference evidence="6 7" key="1">
    <citation type="submission" date="2017-06" db="EMBL/GenBank/DDBJ databases">
        <title>Complete Genome Sequence of the Soil Carbazole-Degrading Bacterium Nocardioides aromaticivorans IC177.</title>
        <authorList>
            <person name="Vejarano F."/>
            <person name="Suzuki-Minakuchi C."/>
            <person name="Ohtsubo Y."/>
            <person name="Tsuda M."/>
            <person name="Okada K."/>
            <person name="Nojiri H."/>
        </authorList>
    </citation>
    <scope>NUCLEOTIDE SEQUENCE [LARGE SCALE GENOMIC DNA]</scope>
    <source>
        <strain evidence="6 7">IC177</strain>
    </source>
</reference>
<dbReference type="InterPro" id="IPR036188">
    <property type="entry name" value="FAD/NAD-bd_sf"/>
</dbReference>
<evidence type="ECO:0000313" key="7">
    <source>
        <dbReference type="Proteomes" id="UP000662818"/>
    </source>
</evidence>
<dbReference type="PRINTS" id="PR00757">
    <property type="entry name" value="AMINEOXDASEF"/>
</dbReference>
<dbReference type="InterPro" id="IPR050703">
    <property type="entry name" value="Flavin_MAO"/>
</dbReference>
<evidence type="ECO:0000256" key="2">
    <source>
        <dbReference type="ARBA" id="ARBA00005995"/>
    </source>
</evidence>
<evidence type="ECO:0000256" key="4">
    <source>
        <dbReference type="SAM" id="MobiDB-lite"/>
    </source>
</evidence>
<accession>A0ABX7PFW8</accession>
<dbReference type="PANTHER" id="PTHR43563">
    <property type="entry name" value="AMINE OXIDASE"/>
    <property type="match status" value="1"/>
</dbReference>
<evidence type="ECO:0000256" key="1">
    <source>
        <dbReference type="ARBA" id="ARBA00001974"/>
    </source>
</evidence>
<keyword evidence="7" id="KW-1185">Reference proteome</keyword>
<feature type="domain" description="Amine oxidase" evidence="5">
    <location>
        <begin position="60"/>
        <end position="468"/>
    </location>
</feature>
<evidence type="ECO:0000256" key="3">
    <source>
        <dbReference type="ARBA" id="ARBA00023002"/>
    </source>
</evidence>
<feature type="compositionally biased region" description="Basic and acidic residues" evidence="4">
    <location>
        <begin position="1"/>
        <end position="11"/>
    </location>
</feature>
<comment type="similarity">
    <text evidence="2">Belongs to the flavin monoamine oxidase family.</text>
</comment>
<dbReference type="EMBL" id="CP022295">
    <property type="protein sequence ID" value="QSR24859.1"/>
    <property type="molecule type" value="Genomic_DNA"/>
</dbReference>
<gene>
    <name evidence="6" type="ORF">CFH99_04420</name>
</gene>
<keyword evidence="3" id="KW-0560">Oxidoreductase</keyword>
<name>A0ABX7PFW8_9ACTN</name>
<organism evidence="6 7">
    <name type="scientific">Nocardioides aromaticivorans</name>
    <dbReference type="NCBI Taxonomy" id="200618"/>
    <lineage>
        <taxon>Bacteria</taxon>
        <taxon>Bacillati</taxon>
        <taxon>Actinomycetota</taxon>
        <taxon>Actinomycetes</taxon>
        <taxon>Propionibacteriales</taxon>
        <taxon>Nocardioidaceae</taxon>
        <taxon>Nocardioides</taxon>
    </lineage>
</organism>
<evidence type="ECO:0000313" key="6">
    <source>
        <dbReference type="EMBL" id="QSR24859.1"/>
    </source>
</evidence>
<dbReference type="PANTHER" id="PTHR43563:SF14">
    <property type="entry name" value="AMINE OXIDASE"/>
    <property type="match status" value="1"/>
</dbReference>
<dbReference type="InterPro" id="IPR002937">
    <property type="entry name" value="Amino_oxidase"/>
</dbReference>
<feature type="region of interest" description="Disordered" evidence="4">
    <location>
        <begin position="1"/>
        <end position="27"/>
    </location>
</feature>
<dbReference type="SUPFAM" id="SSF51905">
    <property type="entry name" value="FAD/NAD(P)-binding domain"/>
    <property type="match status" value="1"/>
</dbReference>
<evidence type="ECO:0000259" key="5">
    <source>
        <dbReference type="Pfam" id="PF01593"/>
    </source>
</evidence>
<dbReference type="RefSeq" id="WP_277987689.1">
    <property type="nucleotide sequence ID" value="NZ_CP022295.1"/>
</dbReference>
<dbReference type="Proteomes" id="UP000662818">
    <property type="component" value="Chromosome"/>
</dbReference>
<proteinExistence type="inferred from homology"/>